<evidence type="ECO:0000313" key="1">
    <source>
        <dbReference type="EMBL" id="KLO16608.1"/>
    </source>
</evidence>
<name>A0A0H2S4L2_9AGAM</name>
<dbReference type="Proteomes" id="UP000053477">
    <property type="component" value="Unassembled WGS sequence"/>
</dbReference>
<dbReference type="OrthoDB" id="2107880at2759"/>
<protein>
    <submittedName>
        <fullName evidence="1">Uncharacterized protein</fullName>
    </submittedName>
</protein>
<feature type="non-terminal residue" evidence="1">
    <location>
        <position position="1"/>
    </location>
</feature>
<gene>
    <name evidence="1" type="ORF">SCHPADRAFT_207117</name>
</gene>
<dbReference type="EMBL" id="KQ085914">
    <property type="protein sequence ID" value="KLO16608.1"/>
    <property type="molecule type" value="Genomic_DNA"/>
</dbReference>
<accession>A0A0H2S4L2</accession>
<dbReference type="InParanoid" id="A0A0H2S4L2"/>
<dbReference type="Pfam" id="PF20180">
    <property type="entry name" value="UQCC2_CBP6"/>
    <property type="match status" value="1"/>
</dbReference>
<sequence length="122" mass="14225">MIHRDCQPREAVGQSRLEQTAMSKVARQLKSIANSWPSDPFRPNMQLQRFFDALADHPKLTPAAVEAAQTLRNGDVQRKYVLSERMLKPVSKPLHYNQIVEGFYKSAQGIGRPWWKRFFEIW</sequence>
<proteinExistence type="predicted"/>
<evidence type="ECO:0000313" key="2">
    <source>
        <dbReference type="Proteomes" id="UP000053477"/>
    </source>
</evidence>
<dbReference type="STRING" id="27342.A0A0H2S4L2"/>
<organism evidence="1 2">
    <name type="scientific">Schizopora paradoxa</name>
    <dbReference type="NCBI Taxonomy" id="27342"/>
    <lineage>
        <taxon>Eukaryota</taxon>
        <taxon>Fungi</taxon>
        <taxon>Dikarya</taxon>
        <taxon>Basidiomycota</taxon>
        <taxon>Agaricomycotina</taxon>
        <taxon>Agaricomycetes</taxon>
        <taxon>Hymenochaetales</taxon>
        <taxon>Schizoporaceae</taxon>
        <taxon>Schizopora</taxon>
    </lineage>
</organism>
<keyword evidence="2" id="KW-1185">Reference proteome</keyword>
<reference evidence="1 2" key="1">
    <citation type="submission" date="2015-04" db="EMBL/GenBank/DDBJ databases">
        <title>Complete genome sequence of Schizopora paradoxa KUC8140, a cosmopolitan wood degrader in East Asia.</title>
        <authorList>
            <consortium name="DOE Joint Genome Institute"/>
            <person name="Min B."/>
            <person name="Park H."/>
            <person name="Jang Y."/>
            <person name="Kim J.-J."/>
            <person name="Kim K.H."/>
            <person name="Pangilinan J."/>
            <person name="Lipzen A."/>
            <person name="Riley R."/>
            <person name="Grigoriev I.V."/>
            <person name="Spatafora J.W."/>
            <person name="Choi I.-G."/>
        </authorList>
    </citation>
    <scope>NUCLEOTIDE SEQUENCE [LARGE SCALE GENOMIC DNA]</scope>
    <source>
        <strain evidence="1 2">KUC8140</strain>
    </source>
</reference>
<dbReference type="AlphaFoldDB" id="A0A0H2S4L2"/>